<dbReference type="PROSITE" id="PS51318">
    <property type="entry name" value="TAT"/>
    <property type="match status" value="1"/>
</dbReference>
<evidence type="ECO:0000313" key="2">
    <source>
        <dbReference type="Proteomes" id="UP000295294"/>
    </source>
</evidence>
<dbReference type="InterPro" id="IPR006311">
    <property type="entry name" value="TAT_signal"/>
</dbReference>
<evidence type="ECO:0000313" key="1">
    <source>
        <dbReference type="EMBL" id="QBY54775.1"/>
    </source>
</evidence>
<gene>
    <name evidence="1" type="ORF">E0W60_27845</name>
</gene>
<reference evidence="1 2" key="1">
    <citation type="submission" date="2019-03" db="EMBL/GenBank/DDBJ databases">
        <title>Efficiently degradation of phenoxyalkanoic acid herbicides by Cupriavidus oxalaticus strain X32.</title>
        <authorList>
            <person name="Sheng X."/>
        </authorList>
    </citation>
    <scope>NUCLEOTIDE SEQUENCE [LARGE SCALE GENOMIC DNA]</scope>
    <source>
        <strain evidence="1 2">X32</strain>
    </source>
</reference>
<organism evidence="1 2">
    <name type="scientific">Cupriavidus oxalaticus</name>
    <dbReference type="NCBI Taxonomy" id="96344"/>
    <lineage>
        <taxon>Bacteria</taxon>
        <taxon>Pseudomonadati</taxon>
        <taxon>Pseudomonadota</taxon>
        <taxon>Betaproteobacteria</taxon>
        <taxon>Burkholderiales</taxon>
        <taxon>Burkholderiaceae</taxon>
        <taxon>Cupriavidus</taxon>
    </lineage>
</organism>
<dbReference type="RefSeq" id="WP_133096624.1">
    <property type="nucleotide sequence ID" value="NZ_CP038635.1"/>
</dbReference>
<sequence>MPPHSQPAPHRRADAGAEALHALHALSRRGFLKVGLGFSAALACTALVPSLAGCSAADAAPQAGMAWLRPDDVAMFRALLPAVVTELAEAPPPRREALVQETLRNIDTSCAAMNAGAQAELRKLFGLLASTPLRWALAGIRQSWDATTPEQVQAFLERWRASRLATLNAGAVVLVKLASVSYYVLPAAWAGSGYPGPNAPVYKALHA</sequence>
<dbReference type="STRING" id="1349762.GCA_001592245_03639"/>
<accession>A0A4P7LGB7</accession>
<protein>
    <recommendedName>
        <fullName evidence="3">Twin-arginine translocation pathway signal protein</fullName>
    </recommendedName>
</protein>
<dbReference type="Proteomes" id="UP000295294">
    <property type="component" value="Chromosome 2"/>
</dbReference>
<dbReference type="EMBL" id="CP038635">
    <property type="protein sequence ID" value="QBY54775.1"/>
    <property type="molecule type" value="Genomic_DNA"/>
</dbReference>
<proteinExistence type="predicted"/>
<dbReference type="OrthoDB" id="329761at2"/>
<dbReference type="KEGG" id="cox:E0W60_27845"/>
<dbReference type="AlphaFoldDB" id="A0A4P7LGB7"/>
<name>A0A4P7LGB7_9BURK</name>
<evidence type="ECO:0008006" key="3">
    <source>
        <dbReference type="Google" id="ProtNLM"/>
    </source>
</evidence>